<dbReference type="AlphaFoldDB" id="A0A3S3VCR2"/>
<feature type="compositionally biased region" description="Acidic residues" evidence="1">
    <location>
        <begin position="163"/>
        <end position="172"/>
    </location>
</feature>
<name>A0A3S3VCR2_METS7</name>
<accession>A0A3S3VCR2</accession>
<evidence type="ECO:0000313" key="3">
    <source>
        <dbReference type="Proteomes" id="UP000288215"/>
    </source>
</evidence>
<dbReference type="EMBL" id="RXGA01000002">
    <property type="protein sequence ID" value="RWX73721.1"/>
    <property type="molecule type" value="Genomic_DNA"/>
</dbReference>
<organism evidence="2 3">
    <name type="scientific">Methanosuratincola subterraneus</name>
    <dbReference type="NCBI Taxonomy" id="2593994"/>
    <lineage>
        <taxon>Archaea</taxon>
        <taxon>Thermoproteota</taxon>
        <taxon>Methanosuratincolia</taxon>
        <taxon>Candidatus Methanomethylicales</taxon>
        <taxon>Candidatus Methanomethylicaceae</taxon>
        <taxon>Candidatus Methanosuratincola (ex Vanwonterghem et al. 2016)</taxon>
    </lineage>
</organism>
<evidence type="ECO:0000256" key="1">
    <source>
        <dbReference type="SAM" id="MobiDB-lite"/>
    </source>
</evidence>
<proteinExistence type="predicted"/>
<gene>
    <name evidence="2" type="ORF">Metus_0500</name>
</gene>
<sequence>MVTIWDLLGSRLMPEHAGTGGGALSAHLIVTGAWASSRALRAAIRSLRSLLLSFSKVQEAVRVAATGGATIARVYAPYAGGLLWSRQKGGSIAGSGATAPKKGRVPSPRRGTAPLTVILSLSAAVGVAKAAGAYSGAISKHMPPAFAPHQGETSVIPTAVEGEGSEPGEEESGGAYMPAPSARTVIGEESARAAGITMPEKEAGKGVGRKVHQIPGLSGVALSSSFMATAAVLGAQAKAALSGAAGSAFRGWAPRALPLEWKAAGGALAGTSEPARAPSLPAGVHSPPGTGLPGPLPMGEARGGMASIAEGAATTGTGIRMPAVVELTKKQLPRAPTLTGTTEISGRGMVPPEAGGMAPARYPEAEGAPIGHGLEGFKFQHGTGSGGAAFLPLAAAIGRTEFRKAAGIWKPIFGAVSPALFALSVPTMALGLPGRKRMLPPTAQAVPSRQVADGQVATAGVTSVSPLLGSGLLGQWKRVPLAALNLAAMAEEVRSSIIAPQLAIPHGEEARSGIDGGHEAAAERLPVPAELEEPQVYPMQRELRVNVTVEGDEDLLELQRKISRIIEDEMRRHYGEG</sequence>
<protein>
    <submittedName>
        <fullName evidence="2">Uncharacterized protein</fullName>
    </submittedName>
</protein>
<reference evidence="2 3" key="1">
    <citation type="submission" date="2018-12" db="EMBL/GenBank/DDBJ databases">
        <title>The complete genome of the methanogenic archaea of the candidate phylum Verstraetearchaeota, obtained from the metagenome of underground thermal water.</title>
        <authorList>
            <person name="Kadnikov V.V."/>
            <person name="Mardanov A.V."/>
            <person name="Beletsky A.V."/>
            <person name="Karnachuk O.V."/>
            <person name="Ravin N.V."/>
        </authorList>
    </citation>
    <scope>NUCLEOTIDE SEQUENCE [LARGE SCALE GENOMIC DNA]</scope>
    <source>
        <strain evidence="2">Ch88</strain>
    </source>
</reference>
<feature type="region of interest" description="Disordered" evidence="1">
    <location>
        <begin position="160"/>
        <end position="179"/>
    </location>
</feature>
<comment type="caution">
    <text evidence="2">The sequence shown here is derived from an EMBL/GenBank/DDBJ whole genome shotgun (WGS) entry which is preliminary data.</text>
</comment>
<dbReference type="Proteomes" id="UP000288215">
    <property type="component" value="Unassembled WGS sequence"/>
</dbReference>
<evidence type="ECO:0000313" key="2">
    <source>
        <dbReference type="EMBL" id="RWX73721.1"/>
    </source>
</evidence>